<dbReference type="InterPro" id="IPR004045">
    <property type="entry name" value="Glutathione_S-Trfase_N"/>
</dbReference>
<dbReference type="InterPro" id="IPR007271">
    <property type="entry name" value="Nuc_sug_transpt"/>
</dbReference>
<dbReference type="Proteomes" id="UP000308133">
    <property type="component" value="Unassembled WGS sequence"/>
</dbReference>
<feature type="transmembrane region" description="Helical" evidence="6">
    <location>
        <begin position="455"/>
        <end position="472"/>
    </location>
</feature>
<sequence>MYTVISATPSPYARKIRIALQEKGIPFTLQTEVPWNSDTKTPTYNPLEKLPVLIPDDGRPAVYESHYIMEWLEAKHPDTPLMPSDVDDRLFAKQVEVVADGVCDALVEQQRESDKQSKPWKDRQMRKVDGGLKALETWVNAGEGQYLIGNKFGHADIAAGSLLGFMNVRWPDHAWKQDYPKLVKYWEGLEERESFKTTTPKPQTFRDKISRDSEPDSRRALSLGPSPADPDFPNLPASRACDLERPRVNGTISSDGSSFSLLDKQTLRGNRSLHFTAYNMTSKAVIPFLVGMMLLTGVCNTLLTKYQDMQCVRNCDSPDARKHHTFEQPVIQTLQMFVGESGCWLVVLASYLLSRLKKGGRGQTDAAYQPLINQDEREDEITAAPRRGSHEDTLDPTNIVAKPLADPDVEPVDKERLPLQGWKVLMLALPACCDIAGTTLMNVGLLFVAASIYQMTRGALVLFVGLFSVIFLKRHLGFWKWASLFIVVIGVMLVGLAGYIERRNAAVPGDMEGNMTGPLLHLLVRSAEEVTIAVKEHTALETIVGVLLIAGAQIFTASQFVLEESIMEKYSMDPIQVVGWEGVFGFSVTLVGMGILHLAVGQTPAGQGGYFDARQGFYEIFHNRAIAVSSVLIMISIGGFNFFGLSVTRSISATARSTIDTCRTLFIWLVSLGLGWETFKWLQVPGFALLVYGTGLFNDIIRPPTIRWLRNRIGSGQRSTETA</sequence>
<dbReference type="Gene3D" id="1.20.1050.10">
    <property type="match status" value="1"/>
</dbReference>
<gene>
    <name evidence="9" type="ORF">C1H76_1099</name>
</gene>
<accession>A0A4U7BES9</accession>
<proteinExistence type="predicted"/>
<evidence type="ECO:0000256" key="3">
    <source>
        <dbReference type="ARBA" id="ARBA00022989"/>
    </source>
</evidence>
<keyword evidence="2 6" id="KW-0812">Transmembrane</keyword>
<name>A0A4U7BES9_9PEZI</name>
<evidence type="ECO:0000256" key="1">
    <source>
        <dbReference type="ARBA" id="ARBA00004141"/>
    </source>
</evidence>
<dbReference type="CDD" id="cd03205">
    <property type="entry name" value="GST_C_6"/>
    <property type="match status" value="1"/>
</dbReference>
<reference evidence="9 10" key="1">
    <citation type="submission" date="2018-02" db="EMBL/GenBank/DDBJ databases">
        <title>Draft genome sequences of Elsinoe sp., causing black scab on jojoba.</title>
        <authorList>
            <person name="Stodart B."/>
            <person name="Jeffress S."/>
            <person name="Ash G."/>
            <person name="Arun Chinnappa K."/>
        </authorList>
    </citation>
    <scope>NUCLEOTIDE SEQUENCE [LARGE SCALE GENOMIC DNA]</scope>
    <source>
        <strain evidence="9 10">Hillstone_2</strain>
    </source>
</reference>
<dbReference type="SUPFAM" id="SSF52833">
    <property type="entry name" value="Thioredoxin-like"/>
    <property type="match status" value="1"/>
</dbReference>
<dbReference type="AlphaFoldDB" id="A0A4U7BES9"/>
<feature type="transmembrane region" description="Helical" evidence="6">
    <location>
        <begin position="424"/>
        <end position="449"/>
    </location>
</feature>
<dbReference type="Gene3D" id="3.40.30.10">
    <property type="entry name" value="Glutaredoxin"/>
    <property type="match status" value="1"/>
</dbReference>
<protein>
    <submittedName>
        <fullName evidence="9">Glutathione S-transferase-like protein 5</fullName>
    </submittedName>
</protein>
<evidence type="ECO:0000256" key="6">
    <source>
        <dbReference type="SAM" id="Phobius"/>
    </source>
</evidence>
<dbReference type="GO" id="GO:0015165">
    <property type="term" value="F:pyrimidine nucleotide-sugar transmembrane transporter activity"/>
    <property type="evidence" value="ECO:0007669"/>
    <property type="project" value="InterPro"/>
</dbReference>
<feature type="transmembrane region" description="Helical" evidence="6">
    <location>
        <begin position="543"/>
        <end position="562"/>
    </location>
</feature>
<feature type="region of interest" description="Disordered" evidence="5">
    <location>
        <begin position="193"/>
        <end position="234"/>
    </location>
</feature>
<keyword evidence="4 6" id="KW-0472">Membrane</keyword>
<keyword evidence="9" id="KW-0808">Transferase</keyword>
<keyword evidence="3 6" id="KW-1133">Transmembrane helix</keyword>
<evidence type="ECO:0000256" key="2">
    <source>
        <dbReference type="ARBA" id="ARBA00022692"/>
    </source>
</evidence>
<feature type="domain" description="GST C-terminal" evidence="8">
    <location>
        <begin position="85"/>
        <end position="210"/>
    </location>
</feature>
<evidence type="ECO:0000259" key="8">
    <source>
        <dbReference type="PROSITE" id="PS50405"/>
    </source>
</evidence>
<dbReference type="GO" id="GO:0000139">
    <property type="term" value="C:Golgi membrane"/>
    <property type="evidence" value="ECO:0007669"/>
    <property type="project" value="InterPro"/>
</dbReference>
<dbReference type="Pfam" id="PF04142">
    <property type="entry name" value="Nuc_sug_transp"/>
    <property type="match status" value="1"/>
</dbReference>
<dbReference type="SUPFAM" id="SSF103481">
    <property type="entry name" value="Multidrug resistance efflux transporter EmrE"/>
    <property type="match status" value="1"/>
</dbReference>
<feature type="transmembrane region" description="Helical" evidence="6">
    <location>
        <begin position="625"/>
        <end position="645"/>
    </location>
</feature>
<dbReference type="InterPro" id="IPR036249">
    <property type="entry name" value="Thioredoxin-like_sf"/>
</dbReference>
<comment type="subcellular location">
    <subcellularLocation>
        <location evidence="1">Membrane</location>
        <topology evidence="1">Multi-pass membrane protein</topology>
    </subcellularLocation>
</comment>
<dbReference type="InterPro" id="IPR010987">
    <property type="entry name" value="Glutathione-S-Trfase_C-like"/>
</dbReference>
<dbReference type="InterPro" id="IPR040079">
    <property type="entry name" value="Glutathione_S-Trfase"/>
</dbReference>
<comment type="caution">
    <text evidence="9">The sequence shown here is derived from an EMBL/GenBank/DDBJ whole genome shotgun (WGS) entry which is preliminary data.</text>
</comment>
<evidence type="ECO:0000256" key="4">
    <source>
        <dbReference type="ARBA" id="ARBA00023136"/>
    </source>
</evidence>
<dbReference type="SFLD" id="SFLDG00358">
    <property type="entry name" value="Main_(cytGST)"/>
    <property type="match status" value="1"/>
</dbReference>
<feature type="transmembrane region" description="Helical" evidence="6">
    <location>
        <begin position="479"/>
        <end position="500"/>
    </location>
</feature>
<dbReference type="PANTHER" id="PTHR13146">
    <property type="match status" value="1"/>
</dbReference>
<feature type="compositionally biased region" description="Basic and acidic residues" evidence="5">
    <location>
        <begin position="204"/>
        <end position="219"/>
    </location>
</feature>
<feature type="domain" description="GST N-terminal" evidence="7">
    <location>
        <begin position="1"/>
        <end position="80"/>
    </location>
</feature>
<dbReference type="SFLD" id="SFLDS00019">
    <property type="entry name" value="Glutathione_Transferase_(cytos"/>
    <property type="match status" value="1"/>
</dbReference>
<organism evidence="9 10">
    <name type="scientific">Elsinoe australis</name>
    <dbReference type="NCBI Taxonomy" id="40998"/>
    <lineage>
        <taxon>Eukaryota</taxon>
        <taxon>Fungi</taxon>
        <taxon>Dikarya</taxon>
        <taxon>Ascomycota</taxon>
        <taxon>Pezizomycotina</taxon>
        <taxon>Dothideomycetes</taxon>
        <taxon>Dothideomycetidae</taxon>
        <taxon>Myriangiales</taxon>
        <taxon>Elsinoaceae</taxon>
        <taxon>Elsinoe</taxon>
    </lineage>
</organism>
<dbReference type="Pfam" id="PF13410">
    <property type="entry name" value="GST_C_2"/>
    <property type="match status" value="1"/>
</dbReference>
<dbReference type="PROSITE" id="PS50404">
    <property type="entry name" value="GST_NTER"/>
    <property type="match status" value="1"/>
</dbReference>
<feature type="transmembrane region" description="Helical" evidence="6">
    <location>
        <begin position="583"/>
        <end position="605"/>
    </location>
</feature>
<evidence type="ECO:0000313" key="9">
    <source>
        <dbReference type="EMBL" id="TKX26567.1"/>
    </source>
</evidence>
<dbReference type="InterPro" id="IPR037185">
    <property type="entry name" value="EmrE-like"/>
</dbReference>
<dbReference type="EMBL" id="PTQR01000012">
    <property type="protein sequence ID" value="TKX26567.1"/>
    <property type="molecule type" value="Genomic_DNA"/>
</dbReference>
<evidence type="ECO:0000256" key="5">
    <source>
        <dbReference type="SAM" id="MobiDB-lite"/>
    </source>
</evidence>
<evidence type="ECO:0000313" key="10">
    <source>
        <dbReference type="Proteomes" id="UP000308133"/>
    </source>
</evidence>
<dbReference type="InterPro" id="IPR036282">
    <property type="entry name" value="Glutathione-S-Trfase_C_sf"/>
</dbReference>
<dbReference type="GO" id="GO:0016740">
    <property type="term" value="F:transferase activity"/>
    <property type="evidence" value="ECO:0007669"/>
    <property type="project" value="UniProtKB-KW"/>
</dbReference>
<dbReference type="SUPFAM" id="SSF47616">
    <property type="entry name" value="GST C-terminal domain-like"/>
    <property type="match status" value="1"/>
</dbReference>
<evidence type="ECO:0000259" key="7">
    <source>
        <dbReference type="PROSITE" id="PS50404"/>
    </source>
</evidence>
<dbReference type="Pfam" id="PF13409">
    <property type="entry name" value="GST_N_2"/>
    <property type="match status" value="1"/>
</dbReference>
<dbReference type="PANTHER" id="PTHR13146:SF0">
    <property type="entry name" value="SOLUTE CARRIER FAMILY 35 MEMBER F6"/>
    <property type="match status" value="1"/>
</dbReference>
<dbReference type="PROSITE" id="PS50405">
    <property type="entry name" value="GST_CTER"/>
    <property type="match status" value="1"/>
</dbReference>
<feature type="transmembrane region" description="Helical" evidence="6">
    <location>
        <begin position="284"/>
        <end position="303"/>
    </location>
</feature>